<protein>
    <recommendedName>
        <fullName evidence="2">DUF218 domain-containing protein</fullName>
    </recommendedName>
</protein>
<dbReference type="PANTHER" id="PTHR30336:SF20">
    <property type="entry name" value="DUF218 DOMAIN-CONTAINING PROTEIN"/>
    <property type="match status" value="1"/>
</dbReference>
<dbReference type="InterPro" id="IPR051599">
    <property type="entry name" value="Cell_Envelope_Assoc"/>
</dbReference>
<evidence type="ECO:0000313" key="3">
    <source>
        <dbReference type="EMBL" id="OQS00779.1"/>
    </source>
</evidence>
<evidence type="ECO:0000256" key="1">
    <source>
        <dbReference type="SAM" id="MobiDB-lite"/>
    </source>
</evidence>
<dbReference type="InterPro" id="IPR003848">
    <property type="entry name" value="DUF218"/>
</dbReference>
<keyword evidence="4" id="KW-1185">Reference proteome</keyword>
<proteinExistence type="predicted"/>
<dbReference type="GO" id="GO:0005886">
    <property type="term" value="C:plasma membrane"/>
    <property type="evidence" value="ECO:0007669"/>
    <property type="project" value="TreeGrafter"/>
</dbReference>
<dbReference type="EMBL" id="JNBR01000024">
    <property type="protein sequence ID" value="OQS00779.1"/>
    <property type="molecule type" value="Genomic_DNA"/>
</dbReference>
<dbReference type="PANTHER" id="PTHR30336">
    <property type="entry name" value="INNER MEMBRANE PROTEIN, PROBABLE PERMEASE"/>
    <property type="match status" value="1"/>
</dbReference>
<evidence type="ECO:0000313" key="4">
    <source>
        <dbReference type="Proteomes" id="UP000243579"/>
    </source>
</evidence>
<dbReference type="InterPro" id="IPR014729">
    <property type="entry name" value="Rossmann-like_a/b/a_fold"/>
</dbReference>
<dbReference type="Gene3D" id="3.40.50.620">
    <property type="entry name" value="HUPs"/>
    <property type="match status" value="1"/>
</dbReference>
<organism evidence="3 4">
    <name type="scientific">Achlya hypogyna</name>
    <name type="common">Oomycete</name>
    <name type="synonym">Protoachlya hypogyna</name>
    <dbReference type="NCBI Taxonomy" id="1202772"/>
    <lineage>
        <taxon>Eukaryota</taxon>
        <taxon>Sar</taxon>
        <taxon>Stramenopiles</taxon>
        <taxon>Oomycota</taxon>
        <taxon>Saprolegniomycetes</taxon>
        <taxon>Saprolegniales</taxon>
        <taxon>Achlyaceae</taxon>
        <taxon>Achlya</taxon>
    </lineage>
</organism>
<dbReference type="Proteomes" id="UP000243579">
    <property type="component" value="Unassembled WGS sequence"/>
</dbReference>
<accession>A0A1V9ZS28</accession>
<evidence type="ECO:0000259" key="2">
    <source>
        <dbReference type="Pfam" id="PF02698"/>
    </source>
</evidence>
<dbReference type="OrthoDB" id="66563at2759"/>
<sequence>MRKHALPTRRNSGRVPVTGQQRSDEQSKLLASVGLDLFRSGLAVDGPGTKAIRVEPRHPAVSPNLSSIPEGGLEESSRAQAAQVVVVLGGPLVRANLPGPWLAQRIETALPLYQSIKQQHGSICYVVPFGGDGSEQSILECEVTRNQLIQRGVSPHHVLMDCTSANTIDNILTLLPILLHLHVAVVRVVTSAFQTPRMQLYFDSLLHRVRSASFEIYYHPVVRDRITFHEQKAQEASEIALMTSTRPELDQAMQRVQAQSAPAQQYLPFLHHVTRPPPPSAATYDQRNSYNIPAPPPPSSSTASTSFYGYAK</sequence>
<comment type="caution">
    <text evidence="3">The sequence shown here is derived from an EMBL/GenBank/DDBJ whole genome shotgun (WGS) entry which is preliminary data.</text>
</comment>
<feature type="region of interest" description="Disordered" evidence="1">
    <location>
        <begin position="1"/>
        <end position="26"/>
    </location>
</feature>
<name>A0A1V9ZS28_ACHHY</name>
<dbReference type="CDD" id="cd06259">
    <property type="entry name" value="YdcF-like"/>
    <property type="match status" value="1"/>
</dbReference>
<dbReference type="AlphaFoldDB" id="A0A1V9ZS28"/>
<dbReference type="Pfam" id="PF02698">
    <property type="entry name" value="DUF218"/>
    <property type="match status" value="1"/>
</dbReference>
<feature type="region of interest" description="Disordered" evidence="1">
    <location>
        <begin position="277"/>
        <end position="312"/>
    </location>
</feature>
<gene>
    <name evidence="3" type="ORF">ACHHYP_02699</name>
</gene>
<reference evidence="3 4" key="1">
    <citation type="journal article" date="2014" name="Genome Biol. Evol.">
        <title>The secreted proteins of Achlya hypogyna and Thraustotheca clavata identify the ancestral oomycete secretome and reveal gene acquisitions by horizontal gene transfer.</title>
        <authorList>
            <person name="Misner I."/>
            <person name="Blouin N."/>
            <person name="Leonard G."/>
            <person name="Richards T.A."/>
            <person name="Lane C.E."/>
        </authorList>
    </citation>
    <scope>NUCLEOTIDE SEQUENCE [LARGE SCALE GENOMIC DNA]</scope>
    <source>
        <strain evidence="3 4">ATCC 48635</strain>
    </source>
</reference>
<feature type="domain" description="DUF218" evidence="2">
    <location>
        <begin position="83"/>
        <end position="209"/>
    </location>
</feature>